<proteinExistence type="inferred from homology"/>
<accession>A0A562QAQ7</accession>
<comment type="similarity">
    <text evidence="1">Belongs to the 'phage' integrase family.</text>
</comment>
<dbReference type="Pfam" id="PF20172">
    <property type="entry name" value="DUF6538"/>
    <property type="match status" value="1"/>
</dbReference>
<sequence>MGTMATPWKHPTSGYYYIRRAVPKDLQESLGSIYKKTLGTKDPHEAKSLFAAAWVQSEERFALARAQLEGGTLLGAKDVQQLAVRWFSLELSKMEASGDFTPFLYVDSEEGASSLRDFLEESSKVAGIVNPFISATLEAHKLPAMPASAPLHKQLVEAFTTHLLKLSDLALARYSGNWTVKPDVLPVAPITLEQRSETRLLSDIFSSFKKDKLATEGDSRTIRKTLDEYQSVVTRFIELFGDLPVTQIDRQAIQNFHMALHKMPSKGDGIRSMNAREMIAKAESEGLPTLTAATIKTRLRILSAVLGFALNMGVIKENPVVASGVAKRLSKTISKGASSRRRKDYTLEELKVIFTSPVYTEEGRSPPKKDLGKALYWIPLLAAYTGARREELAQLFVRDIREEEGIPCLSILEANDGDEEETRTVKTVGSRRLVPIHSDLIALGFLEYVKGLPRDGQLFPALKPNAEGWYGKIFGKHRGKYLREVAKLDSPASPSHGFRHTFKTLCRSVGIPEDVHDAITGHSDGSVSRGYGSMPLSRLAQELEKIPSIARESGLL</sequence>
<evidence type="ECO:0000256" key="3">
    <source>
        <dbReference type="ARBA" id="ARBA00023125"/>
    </source>
</evidence>
<dbReference type="InterPro" id="IPR002104">
    <property type="entry name" value="Integrase_catalytic"/>
</dbReference>
<evidence type="ECO:0000259" key="5">
    <source>
        <dbReference type="PROSITE" id="PS51898"/>
    </source>
</evidence>
<dbReference type="InterPro" id="IPR011010">
    <property type="entry name" value="DNA_brk_join_enz"/>
</dbReference>
<feature type="domain" description="Tyr recombinase" evidence="5">
    <location>
        <begin position="340"/>
        <end position="544"/>
    </location>
</feature>
<dbReference type="InterPro" id="IPR046668">
    <property type="entry name" value="DUF6538"/>
</dbReference>
<dbReference type="InterPro" id="IPR010998">
    <property type="entry name" value="Integrase_recombinase_N"/>
</dbReference>
<protein>
    <submittedName>
        <fullName evidence="6">Site-specific recombinase XerD</fullName>
    </submittedName>
</protein>
<dbReference type="RefSeq" id="WP_244309101.1">
    <property type="nucleotide sequence ID" value="NZ_VLKY01000007.1"/>
</dbReference>
<dbReference type="Gene3D" id="1.10.150.130">
    <property type="match status" value="1"/>
</dbReference>
<keyword evidence="3" id="KW-0238">DNA-binding</keyword>
<evidence type="ECO:0000313" key="7">
    <source>
        <dbReference type="Proteomes" id="UP000316905"/>
    </source>
</evidence>
<dbReference type="AlphaFoldDB" id="A0A562QAQ7"/>
<reference evidence="6 7" key="1">
    <citation type="journal article" date="2015" name="Stand. Genomic Sci.">
        <title>Genomic Encyclopedia of Bacterial and Archaeal Type Strains, Phase III: the genomes of soil and plant-associated and newly described type strains.</title>
        <authorList>
            <person name="Whitman W.B."/>
            <person name="Woyke T."/>
            <person name="Klenk H.P."/>
            <person name="Zhou Y."/>
            <person name="Lilburn T.G."/>
            <person name="Beck B.J."/>
            <person name="De Vos P."/>
            <person name="Vandamme P."/>
            <person name="Eisen J.A."/>
            <person name="Garrity G."/>
            <person name="Hugenholtz P."/>
            <person name="Kyrpides N.C."/>
        </authorList>
    </citation>
    <scope>NUCLEOTIDE SEQUENCE [LARGE SCALE GENOMIC DNA]</scope>
    <source>
        <strain evidence="6 7">CGMCC 1.6858</strain>
    </source>
</reference>
<dbReference type="Gene3D" id="1.10.443.10">
    <property type="entry name" value="Intergrase catalytic core"/>
    <property type="match status" value="1"/>
</dbReference>
<dbReference type="InterPro" id="IPR050090">
    <property type="entry name" value="Tyrosine_recombinase_XerCD"/>
</dbReference>
<name>A0A562QAQ7_9PSED</name>
<dbReference type="GO" id="GO:0006310">
    <property type="term" value="P:DNA recombination"/>
    <property type="evidence" value="ECO:0007669"/>
    <property type="project" value="UniProtKB-KW"/>
</dbReference>
<dbReference type="PROSITE" id="PS51898">
    <property type="entry name" value="TYR_RECOMBINASE"/>
    <property type="match status" value="1"/>
</dbReference>
<dbReference type="PANTHER" id="PTHR30349:SF41">
    <property type="entry name" value="INTEGRASE_RECOMBINASE PROTEIN MJ0367-RELATED"/>
    <property type="match status" value="1"/>
</dbReference>
<dbReference type="Proteomes" id="UP000316905">
    <property type="component" value="Unassembled WGS sequence"/>
</dbReference>
<dbReference type="SUPFAM" id="SSF56349">
    <property type="entry name" value="DNA breaking-rejoining enzymes"/>
    <property type="match status" value="1"/>
</dbReference>
<gene>
    <name evidence="6" type="ORF">IQ22_02442</name>
</gene>
<dbReference type="PANTHER" id="PTHR30349">
    <property type="entry name" value="PHAGE INTEGRASE-RELATED"/>
    <property type="match status" value="1"/>
</dbReference>
<dbReference type="InterPro" id="IPR013762">
    <property type="entry name" value="Integrase-like_cat_sf"/>
</dbReference>
<dbReference type="GO" id="GO:0015074">
    <property type="term" value="P:DNA integration"/>
    <property type="evidence" value="ECO:0007669"/>
    <property type="project" value="UniProtKB-KW"/>
</dbReference>
<keyword evidence="2" id="KW-0229">DNA integration</keyword>
<organism evidence="6 7">
    <name type="scientific">Pseudomonas duriflava</name>
    <dbReference type="NCBI Taxonomy" id="459528"/>
    <lineage>
        <taxon>Bacteria</taxon>
        <taxon>Pseudomonadati</taxon>
        <taxon>Pseudomonadota</taxon>
        <taxon>Gammaproteobacteria</taxon>
        <taxon>Pseudomonadales</taxon>
        <taxon>Pseudomonadaceae</taxon>
        <taxon>Pseudomonas</taxon>
    </lineage>
</organism>
<comment type="caution">
    <text evidence="6">The sequence shown here is derived from an EMBL/GenBank/DDBJ whole genome shotgun (WGS) entry which is preliminary data.</text>
</comment>
<dbReference type="EMBL" id="VLKY01000007">
    <property type="protein sequence ID" value="TWI53832.1"/>
    <property type="molecule type" value="Genomic_DNA"/>
</dbReference>
<evidence type="ECO:0000256" key="4">
    <source>
        <dbReference type="ARBA" id="ARBA00023172"/>
    </source>
</evidence>
<evidence type="ECO:0000256" key="1">
    <source>
        <dbReference type="ARBA" id="ARBA00008857"/>
    </source>
</evidence>
<evidence type="ECO:0000256" key="2">
    <source>
        <dbReference type="ARBA" id="ARBA00022908"/>
    </source>
</evidence>
<evidence type="ECO:0000313" key="6">
    <source>
        <dbReference type="EMBL" id="TWI53832.1"/>
    </source>
</evidence>
<keyword evidence="7" id="KW-1185">Reference proteome</keyword>
<dbReference type="GO" id="GO:0003677">
    <property type="term" value="F:DNA binding"/>
    <property type="evidence" value="ECO:0007669"/>
    <property type="project" value="UniProtKB-KW"/>
</dbReference>
<keyword evidence="4" id="KW-0233">DNA recombination</keyword>
<dbReference type="CDD" id="cd01184">
    <property type="entry name" value="INT_C_like_1"/>
    <property type="match status" value="1"/>
</dbReference>